<dbReference type="PANTHER" id="PTHR48075">
    <property type="entry name" value="3-HYDROXYACYL-COA DEHYDROGENASE FAMILY PROTEIN"/>
    <property type="match status" value="1"/>
</dbReference>
<accession>A0A5P2D589</accession>
<dbReference type="Pfam" id="PF00725">
    <property type="entry name" value="3HCDH"/>
    <property type="match status" value="2"/>
</dbReference>
<proteinExistence type="inferred from homology"/>
<dbReference type="InterPro" id="IPR041040">
    <property type="entry name" value="3HCDH_RFF"/>
</dbReference>
<dbReference type="GO" id="GO:0006631">
    <property type="term" value="P:fatty acid metabolic process"/>
    <property type="evidence" value="ECO:0007669"/>
    <property type="project" value="InterPro"/>
</dbReference>
<name>A0A5P2D589_STRVZ</name>
<evidence type="ECO:0000256" key="2">
    <source>
        <dbReference type="ARBA" id="ARBA00009463"/>
    </source>
</evidence>
<dbReference type="Gene3D" id="3.40.50.720">
    <property type="entry name" value="NAD(P)-binding Rossmann-like Domain"/>
    <property type="match status" value="1"/>
</dbReference>
<feature type="domain" description="3-hydroxybutyryl-CoA dehydrogenase reduced Rossmann-fold" evidence="6">
    <location>
        <begin position="349"/>
        <end position="412"/>
    </location>
</feature>
<evidence type="ECO:0000313" key="8">
    <source>
        <dbReference type="Proteomes" id="UP000325211"/>
    </source>
</evidence>
<dbReference type="InterPro" id="IPR006108">
    <property type="entry name" value="3HC_DH_C"/>
</dbReference>
<dbReference type="GO" id="GO:0070403">
    <property type="term" value="F:NAD+ binding"/>
    <property type="evidence" value="ECO:0007669"/>
    <property type="project" value="InterPro"/>
</dbReference>
<dbReference type="SUPFAM" id="SSF51735">
    <property type="entry name" value="NAD(P)-binding Rossmann-fold domains"/>
    <property type="match status" value="1"/>
</dbReference>
<feature type="domain" description="3-hydroxyacyl-CoA dehydrogenase C-terminal" evidence="4">
    <location>
        <begin position="190"/>
        <end position="287"/>
    </location>
</feature>
<evidence type="ECO:0000256" key="3">
    <source>
        <dbReference type="ARBA" id="ARBA00023002"/>
    </source>
</evidence>
<dbReference type="InterPro" id="IPR006176">
    <property type="entry name" value="3-OHacyl-CoA_DH_NAD-bd"/>
</dbReference>
<dbReference type="GO" id="GO:0016616">
    <property type="term" value="F:oxidoreductase activity, acting on the CH-OH group of donors, NAD or NADP as acceptor"/>
    <property type="evidence" value="ECO:0007669"/>
    <property type="project" value="InterPro"/>
</dbReference>
<dbReference type="AlphaFoldDB" id="A0A5P2D589"/>
<sequence>MTAIERSRTVAVVGAGTMGQGIAQVALLAGHRVLIHDVDEERARAGRDAVRDRLVRLIDKGRLDREEADDAIGRIDAAGDLAELAGAALVVEAVVEDPGVKRRLFAALEEVVAPDALLATNTSSLSVTEIAAGLAHPGRFLGLHFFNPAPLLPLVEVVSGYATDPEAAERAYETMIGWGKAPVRCADTPGFIVNRIARPFYAEAFAVYEEQGADPATIDAVLRESGGFRMGPFELTDLIGQDVNEAVTRSVWESFFRSPKFLPSLAQRRLVQSGRLGRKSGQGWYAYGPDAKAPVPHTAGPEEPPAAVTVVGDLGPAAGLVELIGEAGIEVTEVASGGPYIQLPGEGQLVLADGKTAIEFADVVYFDLALDYRGATRIALSACEDTSEQTLAEAVGLFQRLGKKVSVIGDVPGMIVARTVAMLIDLTADAVARGTATAEDIDTAMRLGVNYPLGPGEWHDRLGRDWAYDLLHHLDERVPGGRYAPSLALYRLGYQADADADAEADAEAGSGADAEGAAE</sequence>
<evidence type="ECO:0000259" key="6">
    <source>
        <dbReference type="Pfam" id="PF18321"/>
    </source>
</evidence>
<evidence type="ECO:0000256" key="1">
    <source>
        <dbReference type="ARBA" id="ARBA00005086"/>
    </source>
</evidence>
<dbReference type="Gene3D" id="1.10.1040.10">
    <property type="entry name" value="N-(1-d-carboxylethyl)-l-norvaline Dehydrogenase, domain 2"/>
    <property type="match status" value="1"/>
</dbReference>
<dbReference type="EMBL" id="CP029190">
    <property type="protein sequence ID" value="QES49208.1"/>
    <property type="molecule type" value="Genomic_DNA"/>
</dbReference>
<dbReference type="SUPFAM" id="SSF48179">
    <property type="entry name" value="6-phosphogluconate dehydrogenase C-terminal domain-like"/>
    <property type="match status" value="2"/>
</dbReference>
<comment type="similarity">
    <text evidence="2">Belongs to the 3-hydroxyacyl-CoA dehydrogenase family.</text>
</comment>
<dbReference type="Pfam" id="PF18321">
    <property type="entry name" value="3HCDH_RFF"/>
    <property type="match status" value="1"/>
</dbReference>
<organism evidence="7 8">
    <name type="scientific">Streptomyces venezuelae</name>
    <dbReference type="NCBI Taxonomy" id="54571"/>
    <lineage>
        <taxon>Bacteria</taxon>
        <taxon>Bacillati</taxon>
        <taxon>Actinomycetota</taxon>
        <taxon>Actinomycetes</taxon>
        <taxon>Kitasatosporales</taxon>
        <taxon>Streptomycetaceae</taxon>
        <taxon>Streptomyces</taxon>
    </lineage>
</organism>
<feature type="domain" description="3-hydroxyacyl-CoA dehydrogenase NAD binding" evidence="5">
    <location>
        <begin position="9"/>
        <end position="187"/>
    </location>
</feature>
<evidence type="ECO:0000259" key="4">
    <source>
        <dbReference type="Pfam" id="PF00725"/>
    </source>
</evidence>
<evidence type="ECO:0000259" key="5">
    <source>
        <dbReference type="Pfam" id="PF02737"/>
    </source>
</evidence>
<dbReference type="InterPro" id="IPR036291">
    <property type="entry name" value="NAD(P)-bd_dom_sf"/>
</dbReference>
<gene>
    <name evidence="7" type="ORF">DEJ50_16725</name>
</gene>
<dbReference type="InterPro" id="IPR013328">
    <property type="entry name" value="6PGD_dom2"/>
</dbReference>
<dbReference type="PROSITE" id="PS00067">
    <property type="entry name" value="3HCDH"/>
    <property type="match status" value="1"/>
</dbReference>
<keyword evidence="3" id="KW-0560">Oxidoreductase</keyword>
<dbReference type="Gene3D" id="1.10.1040.50">
    <property type="match status" value="1"/>
</dbReference>
<dbReference type="InterPro" id="IPR008927">
    <property type="entry name" value="6-PGluconate_DH-like_C_sf"/>
</dbReference>
<dbReference type="Proteomes" id="UP000325211">
    <property type="component" value="Chromosome"/>
</dbReference>
<dbReference type="Pfam" id="PF02737">
    <property type="entry name" value="3HCDH_N"/>
    <property type="match status" value="1"/>
</dbReference>
<dbReference type="RefSeq" id="WP_150208789.1">
    <property type="nucleotide sequence ID" value="NZ_CP029190.1"/>
</dbReference>
<feature type="domain" description="3-hydroxyacyl-CoA dehydrogenase C-terminal" evidence="4">
    <location>
        <begin position="413"/>
        <end position="491"/>
    </location>
</feature>
<reference evidence="7 8" key="1">
    <citation type="submission" date="2018-05" db="EMBL/GenBank/DDBJ databases">
        <title>Streptomyces venezuelae.</title>
        <authorList>
            <person name="Kim W."/>
            <person name="Lee N."/>
            <person name="Cho B.-K."/>
        </authorList>
    </citation>
    <scope>NUCLEOTIDE SEQUENCE [LARGE SCALE GENOMIC DNA]</scope>
    <source>
        <strain evidence="7 8">ATCC 21782</strain>
    </source>
</reference>
<protein>
    <submittedName>
        <fullName evidence="7">3-hydroxyacyl-CoA dehydrogenase</fullName>
    </submittedName>
</protein>
<evidence type="ECO:0000313" key="7">
    <source>
        <dbReference type="EMBL" id="QES49208.1"/>
    </source>
</evidence>
<dbReference type="InterPro" id="IPR006180">
    <property type="entry name" value="3-OHacyl-CoA_DH_CS"/>
</dbReference>
<dbReference type="OrthoDB" id="9771883at2"/>
<dbReference type="NCBIfam" id="NF006124">
    <property type="entry name" value="PRK08268.1"/>
    <property type="match status" value="1"/>
</dbReference>
<comment type="pathway">
    <text evidence="1">Lipid metabolism; butanoate metabolism.</text>
</comment>
<dbReference type="FunFam" id="3.40.50.720:FF:000009">
    <property type="entry name" value="Fatty oxidation complex, alpha subunit"/>
    <property type="match status" value="1"/>
</dbReference>
<dbReference type="PANTHER" id="PTHR48075:SF5">
    <property type="entry name" value="3-HYDROXYBUTYRYL-COA DEHYDROGENASE"/>
    <property type="match status" value="1"/>
</dbReference>